<dbReference type="VEuPathDB" id="FungiDB:I302_06804"/>
<evidence type="ECO:0000313" key="4">
    <source>
        <dbReference type="EMBL" id="OCF23820.1"/>
    </source>
</evidence>
<feature type="compositionally biased region" description="Low complexity" evidence="3">
    <location>
        <begin position="8"/>
        <end position="23"/>
    </location>
</feature>
<keyword evidence="6" id="KW-1185">Reference proteome</keyword>
<reference evidence="5" key="2">
    <citation type="submission" date="2013-07" db="EMBL/GenBank/DDBJ databases">
        <authorList>
            <consortium name="The Broad Institute Genome Sequencing Platform"/>
            <person name="Cuomo C."/>
            <person name="Litvintseva A."/>
            <person name="Chen Y."/>
            <person name="Heitman J."/>
            <person name="Sun S."/>
            <person name="Springer D."/>
            <person name="Dromer F."/>
            <person name="Young S.K."/>
            <person name="Zeng Q."/>
            <person name="Gargeya S."/>
            <person name="Fitzgerald M."/>
            <person name="Abouelleil A."/>
            <person name="Alvarado L."/>
            <person name="Berlin A.M."/>
            <person name="Chapman S.B."/>
            <person name="Dewar J."/>
            <person name="Goldberg J."/>
            <person name="Griggs A."/>
            <person name="Gujja S."/>
            <person name="Hansen M."/>
            <person name="Howarth C."/>
            <person name="Imamovic A."/>
            <person name="Larimer J."/>
            <person name="McCowan C."/>
            <person name="Murphy C."/>
            <person name="Pearson M."/>
            <person name="Priest M."/>
            <person name="Roberts A."/>
            <person name="Saif S."/>
            <person name="Shea T."/>
            <person name="Sykes S."/>
            <person name="Wortman J."/>
            <person name="Nusbaum C."/>
            <person name="Birren B."/>
        </authorList>
    </citation>
    <scope>NUCLEOTIDE SEQUENCE</scope>
    <source>
        <strain evidence="5">CBS 10118</strain>
    </source>
</reference>
<reference evidence="4" key="1">
    <citation type="submission" date="2013-07" db="EMBL/GenBank/DDBJ databases">
        <title>The Genome Sequence of Cryptococcus bestiolae CBS10118.</title>
        <authorList>
            <consortium name="The Broad Institute Genome Sequencing Platform"/>
            <person name="Cuomo C."/>
            <person name="Litvintseva A."/>
            <person name="Chen Y."/>
            <person name="Heitman J."/>
            <person name="Sun S."/>
            <person name="Springer D."/>
            <person name="Dromer F."/>
            <person name="Young S.K."/>
            <person name="Zeng Q."/>
            <person name="Gargeya S."/>
            <person name="Fitzgerald M."/>
            <person name="Abouelleil A."/>
            <person name="Alvarado L."/>
            <person name="Berlin A.M."/>
            <person name="Chapman S.B."/>
            <person name="Dewar J."/>
            <person name="Goldberg J."/>
            <person name="Griggs A."/>
            <person name="Gujja S."/>
            <person name="Hansen M."/>
            <person name="Howarth C."/>
            <person name="Imamovic A."/>
            <person name="Larimer J."/>
            <person name="McCowan C."/>
            <person name="Murphy C."/>
            <person name="Pearson M."/>
            <person name="Priest M."/>
            <person name="Roberts A."/>
            <person name="Saif S."/>
            <person name="Shea T."/>
            <person name="Sykes S."/>
            <person name="Wortman J."/>
            <person name="Nusbaum C."/>
            <person name="Birren B."/>
        </authorList>
    </citation>
    <scope>NUCLEOTIDE SEQUENCE [LARGE SCALE GENOMIC DNA]</scope>
    <source>
        <strain evidence="4">CBS 10118</strain>
    </source>
</reference>
<dbReference type="AlphaFoldDB" id="A0A1B9FYI6"/>
<name>A0A1B9FYI6_9TREE</name>
<reference evidence="4" key="3">
    <citation type="submission" date="2014-01" db="EMBL/GenBank/DDBJ databases">
        <title>Evolution of pathogenesis and genome organization in the Tremellales.</title>
        <authorList>
            <person name="Cuomo C."/>
            <person name="Litvintseva A."/>
            <person name="Heitman J."/>
            <person name="Chen Y."/>
            <person name="Sun S."/>
            <person name="Springer D."/>
            <person name="Dromer F."/>
            <person name="Young S."/>
            <person name="Zeng Q."/>
            <person name="Chapman S."/>
            <person name="Gujja S."/>
            <person name="Saif S."/>
            <person name="Birren B."/>
        </authorList>
    </citation>
    <scope>NUCLEOTIDE SEQUENCE</scope>
    <source>
        <strain evidence="4">CBS 10118</strain>
    </source>
</reference>
<feature type="compositionally biased region" description="Basic and acidic residues" evidence="3">
    <location>
        <begin position="211"/>
        <end position="237"/>
    </location>
</feature>
<feature type="region of interest" description="Disordered" evidence="3">
    <location>
        <begin position="1"/>
        <end position="23"/>
    </location>
</feature>
<dbReference type="EMBL" id="KI894023">
    <property type="protein sequence ID" value="OCF23820.1"/>
    <property type="molecule type" value="Genomic_DNA"/>
</dbReference>
<evidence type="ECO:0000256" key="1">
    <source>
        <dbReference type="ARBA" id="ARBA00004123"/>
    </source>
</evidence>
<dbReference type="KEGG" id="kbi:30211203"/>
<organism evidence="4">
    <name type="scientific">Kwoniella bestiolae CBS 10118</name>
    <dbReference type="NCBI Taxonomy" id="1296100"/>
    <lineage>
        <taxon>Eukaryota</taxon>
        <taxon>Fungi</taxon>
        <taxon>Dikarya</taxon>
        <taxon>Basidiomycota</taxon>
        <taxon>Agaricomycotina</taxon>
        <taxon>Tremellomycetes</taxon>
        <taxon>Tremellales</taxon>
        <taxon>Cryptococcaceae</taxon>
        <taxon>Kwoniella</taxon>
    </lineage>
</organism>
<dbReference type="STRING" id="1296100.A0A1B9FYI6"/>
<accession>A0A1B9FYI6</accession>
<keyword evidence="2" id="KW-0539">Nucleus</keyword>
<dbReference type="Proteomes" id="UP000092730">
    <property type="component" value="Chromosome 6"/>
</dbReference>
<protein>
    <recommendedName>
        <fullName evidence="7">Chromosome transmission fidelity protein 8</fullName>
    </recommendedName>
</protein>
<evidence type="ECO:0000256" key="3">
    <source>
        <dbReference type="SAM" id="MobiDB-lite"/>
    </source>
</evidence>
<gene>
    <name evidence="4" type="ORF">I302_06804</name>
    <name evidence="5" type="ORF">I302_107455</name>
</gene>
<dbReference type="EMBL" id="CP144546">
    <property type="protein sequence ID" value="WVW85417.1"/>
    <property type="molecule type" value="Genomic_DNA"/>
</dbReference>
<feature type="compositionally biased region" description="Acidic residues" evidence="3">
    <location>
        <begin position="108"/>
        <end position="131"/>
    </location>
</feature>
<evidence type="ECO:0008006" key="7">
    <source>
        <dbReference type="Google" id="ProtNLM"/>
    </source>
</evidence>
<dbReference type="GeneID" id="30211203"/>
<evidence type="ECO:0000313" key="6">
    <source>
        <dbReference type="Proteomes" id="UP000092730"/>
    </source>
</evidence>
<sequence>MRIHLPLHHSQLDPPSSSSASSPLIQLGGDVVLVELQGELSYEGDKSDGVIGVIGLDRPDKPTLHLGPHHLLHGKFVNLQKPLAVIRKAIGPNINDDQGNTTKLEGDAMNEEEEAESSEEEEEENLFEQDEPSTPLRNGNEKGKGKGMEYSSSPVYPPLTPIDYSSDLEMASSPARSEWDLTQDEDDDEGRPSKRSKMDKSIGTKGSGLGRSKDSKAERRVKEKQKRLEQGEKERTRRYQVIGIVRRKVVFALRPEPLVAPTILPD</sequence>
<dbReference type="RefSeq" id="XP_019044890.1">
    <property type="nucleotide sequence ID" value="XM_019193413.1"/>
</dbReference>
<dbReference type="PANTHER" id="PTHR28605">
    <property type="entry name" value="CTF8, CHROMOSOME TRANSMISSION FIDELITY FACTOR 8 HOMOLOG (S. CEREVISIAE)"/>
    <property type="match status" value="1"/>
</dbReference>
<evidence type="ECO:0000313" key="5">
    <source>
        <dbReference type="EMBL" id="WVW85417.1"/>
    </source>
</evidence>
<dbReference type="PANTHER" id="PTHR28605:SF1">
    <property type="entry name" value="CHROMOSOME TRANSMISSION FIDELITY FACTOR 8"/>
    <property type="match status" value="1"/>
</dbReference>
<feature type="compositionally biased region" description="Basic and acidic residues" evidence="3">
    <location>
        <begin position="190"/>
        <end position="202"/>
    </location>
</feature>
<feature type="region of interest" description="Disordered" evidence="3">
    <location>
        <begin position="92"/>
        <end position="237"/>
    </location>
</feature>
<dbReference type="OrthoDB" id="121932at2759"/>
<reference evidence="5" key="4">
    <citation type="submission" date="2024-02" db="EMBL/GenBank/DDBJ databases">
        <title>Comparative genomics of Cryptococcus and Kwoniella reveals pathogenesis evolution and contrasting modes of karyotype evolution via chromosome fusion or intercentromeric recombination.</title>
        <authorList>
            <person name="Coelho M.A."/>
            <person name="David-Palma M."/>
            <person name="Shea T."/>
            <person name="Bowers K."/>
            <person name="McGinley-Smith S."/>
            <person name="Mohammad A.W."/>
            <person name="Gnirke A."/>
            <person name="Yurkov A.M."/>
            <person name="Nowrousian M."/>
            <person name="Sun S."/>
            <person name="Cuomo C.A."/>
            <person name="Heitman J."/>
        </authorList>
    </citation>
    <scope>NUCLEOTIDE SEQUENCE</scope>
    <source>
        <strain evidence="5">CBS 10118</strain>
    </source>
</reference>
<comment type="subcellular location">
    <subcellularLocation>
        <location evidence="1">Nucleus</location>
    </subcellularLocation>
</comment>
<evidence type="ECO:0000256" key="2">
    <source>
        <dbReference type="ARBA" id="ARBA00023242"/>
    </source>
</evidence>
<proteinExistence type="predicted"/>
<dbReference type="GO" id="GO:0005634">
    <property type="term" value="C:nucleus"/>
    <property type="evidence" value="ECO:0007669"/>
    <property type="project" value="UniProtKB-SubCell"/>
</dbReference>